<reference evidence="1" key="1">
    <citation type="submission" date="2014-12" db="EMBL/GenBank/DDBJ databases">
        <title>Insight into the proteome of Arion vulgaris.</title>
        <authorList>
            <person name="Aradska J."/>
            <person name="Bulat T."/>
            <person name="Smidak R."/>
            <person name="Sarate P."/>
            <person name="Gangsoo J."/>
            <person name="Sialana F."/>
            <person name="Bilban M."/>
            <person name="Lubec G."/>
        </authorList>
    </citation>
    <scope>NUCLEOTIDE SEQUENCE</scope>
    <source>
        <tissue evidence="1">Skin</tissue>
    </source>
</reference>
<dbReference type="EMBL" id="HACG01000642">
    <property type="protein sequence ID" value="CEK47507.1"/>
    <property type="molecule type" value="Transcribed_RNA"/>
</dbReference>
<dbReference type="AlphaFoldDB" id="A0A0B6XU28"/>
<organism evidence="1">
    <name type="scientific">Arion vulgaris</name>
    <dbReference type="NCBI Taxonomy" id="1028688"/>
    <lineage>
        <taxon>Eukaryota</taxon>
        <taxon>Metazoa</taxon>
        <taxon>Spiralia</taxon>
        <taxon>Lophotrochozoa</taxon>
        <taxon>Mollusca</taxon>
        <taxon>Gastropoda</taxon>
        <taxon>Heterobranchia</taxon>
        <taxon>Euthyneura</taxon>
        <taxon>Panpulmonata</taxon>
        <taxon>Eupulmonata</taxon>
        <taxon>Stylommatophora</taxon>
        <taxon>Helicina</taxon>
        <taxon>Arionoidea</taxon>
        <taxon>Arionidae</taxon>
        <taxon>Arion</taxon>
    </lineage>
</organism>
<feature type="non-terminal residue" evidence="1">
    <location>
        <position position="68"/>
    </location>
</feature>
<gene>
    <name evidence="1" type="primary">ORF1520</name>
</gene>
<name>A0A0B6XU28_9EUPU</name>
<sequence>SLRNKFVPLKVDTLSNTDSRAPPPSRCPVIVKIQGTGYDKYAVVSSTRRNQCLTSFCVKLKYSRVTQS</sequence>
<evidence type="ECO:0000313" key="1">
    <source>
        <dbReference type="EMBL" id="CEK47507.1"/>
    </source>
</evidence>
<protein>
    <submittedName>
        <fullName evidence="1">Uncharacterized protein</fullName>
    </submittedName>
</protein>
<accession>A0A0B6XU28</accession>
<proteinExistence type="predicted"/>
<feature type="non-terminal residue" evidence="1">
    <location>
        <position position="1"/>
    </location>
</feature>